<dbReference type="EMBL" id="CAJPVJ010014157">
    <property type="protein sequence ID" value="CAG2175210.1"/>
    <property type="molecule type" value="Genomic_DNA"/>
</dbReference>
<organism evidence="2">
    <name type="scientific">Oppiella nova</name>
    <dbReference type="NCBI Taxonomy" id="334625"/>
    <lineage>
        <taxon>Eukaryota</taxon>
        <taxon>Metazoa</taxon>
        <taxon>Ecdysozoa</taxon>
        <taxon>Arthropoda</taxon>
        <taxon>Chelicerata</taxon>
        <taxon>Arachnida</taxon>
        <taxon>Acari</taxon>
        <taxon>Acariformes</taxon>
        <taxon>Sarcoptiformes</taxon>
        <taxon>Oribatida</taxon>
        <taxon>Brachypylina</taxon>
        <taxon>Oppioidea</taxon>
        <taxon>Oppiidae</taxon>
        <taxon>Oppiella</taxon>
    </lineage>
</organism>
<dbReference type="Proteomes" id="UP000728032">
    <property type="component" value="Unassembled WGS sequence"/>
</dbReference>
<keyword evidence="3" id="KW-1185">Reference proteome</keyword>
<reference evidence="2" key="1">
    <citation type="submission" date="2020-11" db="EMBL/GenBank/DDBJ databases">
        <authorList>
            <person name="Tran Van P."/>
        </authorList>
    </citation>
    <scope>NUCLEOTIDE SEQUENCE</scope>
</reference>
<dbReference type="PANTHER" id="PTHR31226:SF1">
    <property type="entry name" value="TRANSMEMBRANE PROTEIN 117"/>
    <property type="match status" value="1"/>
</dbReference>
<evidence type="ECO:0000313" key="3">
    <source>
        <dbReference type="Proteomes" id="UP000728032"/>
    </source>
</evidence>
<protein>
    <submittedName>
        <fullName evidence="2">Uncharacterized protein</fullName>
    </submittedName>
</protein>
<accession>A0A7R9MD82</accession>
<evidence type="ECO:0000256" key="1">
    <source>
        <dbReference type="SAM" id="Phobius"/>
    </source>
</evidence>
<sequence length="106" mass="12242">MAINPETNMITKNTDFIINSRYLGYPAFIKAMAFLPIAAGFILFFTLIYQYGRFPPKTDVSAGGRLKKRHSSWRRERRDSRLGGYISWRGITIYGGKPTLRKNEFT</sequence>
<keyword evidence="1" id="KW-1133">Transmembrane helix</keyword>
<evidence type="ECO:0000313" key="2">
    <source>
        <dbReference type="EMBL" id="CAD7658024.1"/>
    </source>
</evidence>
<feature type="transmembrane region" description="Helical" evidence="1">
    <location>
        <begin position="27"/>
        <end position="49"/>
    </location>
</feature>
<keyword evidence="1" id="KW-0472">Membrane</keyword>
<dbReference type="AlphaFoldDB" id="A0A7R9MD82"/>
<gene>
    <name evidence="2" type="ORF">ONB1V03_LOCUS14649</name>
</gene>
<dbReference type="OrthoDB" id="419441at2759"/>
<dbReference type="PANTHER" id="PTHR31226">
    <property type="entry name" value="TRANSMEMBRANE PROTEIN 117"/>
    <property type="match status" value="1"/>
</dbReference>
<proteinExistence type="predicted"/>
<name>A0A7R9MD82_9ACAR</name>
<dbReference type="EMBL" id="OC928982">
    <property type="protein sequence ID" value="CAD7658024.1"/>
    <property type="molecule type" value="Genomic_DNA"/>
</dbReference>
<keyword evidence="1" id="KW-0812">Transmembrane</keyword>
<dbReference type="Pfam" id="PF15113">
    <property type="entry name" value="TMEM117"/>
    <property type="match status" value="1"/>
</dbReference>
<dbReference type="GO" id="GO:0070059">
    <property type="term" value="P:intrinsic apoptotic signaling pathway in response to endoplasmic reticulum stress"/>
    <property type="evidence" value="ECO:0007669"/>
    <property type="project" value="TreeGrafter"/>
</dbReference>
<dbReference type="InterPro" id="IPR029370">
    <property type="entry name" value="TMEM117"/>
</dbReference>